<reference evidence="3 4" key="2">
    <citation type="journal article" date="2015" name="Stand. Genomic Sci.">
        <title>High quality draft genomic sequence of Arenimonas donghaensis DSM 18148(T).</title>
        <authorList>
            <person name="Chen F."/>
            <person name="Wang H."/>
            <person name="Cao Y."/>
            <person name="Li X."/>
            <person name="Wang G."/>
        </authorList>
    </citation>
    <scope>NUCLEOTIDE SEQUENCE [LARGE SCALE GENOMIC DNA]</scope>
    <source>
        <strain evidence="3 4">HO3-R19</strain>
    </source>
</reference>
<keyword evidence="2" id="KW-0472">Membrane</keyword>
<keyword evidence="2" id="KW-0812">Transmembrane</keyword>
<feature type="compositionally biased region" description="Low complexity" evidence="1">
    <location>
        <begin position="137"/>
        <end position="161"/>
    </location>
</feature>
<reference evidence="4" key="1">
    <citation type="submission" date="2013-08" db="EMBL/GenBank/DDBJ databases">
        <title>Genome sequencing of Arenimonas donghaensis.</title>
        <authorList>
            <person name="Chen F."/>
            <person name="Wang G."/>
        </authorList>
    </citation>
    <scope>NUCLEOTIDE SEQUENCE [LARGE SCALE GENOMIC DNA]</scope>
    <source>
        <strain evidence="4">HO3-R19</strain>
    </source>
</reference>
<gene>
    <name evidence="3" type="ORF">N788_00115</name>
</gene>
<feature type="compositionally biased region" description="Low complexity" evidence="1">
    <location>
        <begin position="186"/>
        <end position="198"/>
    </location>
</feature>
<keyword evidence="4" id="KW-1185">Reference proteome</keyword>
<evidence type="ECO:0000256" key="2">
    <source>
        <dbReference type="SAM" id="Phobius"/>
    </source>
</evidence>
<proteinExistence type="predicted"/>
<name>A0A087ML55_9GAMM</name>
<feature type="compositionally biased region" description="Basic and acidic residues" evidence="1">
    <location>
        <begin position="174"/>
        <end position="185"/>
    </location>
</feature>
<evidence type="ECO:0000256" key="1">
    <source>
        <dbReference type="SAM" id="MobiDB-lite"/>
    </source>
</evidence>
<sequence>MKTPQDPRKDTLQDDEADLAKVLRALPGGEPSPRVDAAILAAARDASSGSSRARHRRRGLPGWALGTAAAAVLAVGIGLQLDLGRESLPDGVPAQTPAEASDGPGQPELGGARLERMPEAEAEAEADAGAPVPQAKPESPAARRQAPAAPASAPEPAEAFVAPPPPPPAPRAVASDRREAARSDAAEAVAAPAQALAPTRSREVQSVAPAPIGESTPRPQTDDSADPLPSAFSADDVLPPVEEDARLDAEAWLERIRERVRQGDRAGASASLRRFERDHPDLPLPPDLAAFRP</sequence>
<accession>A0A087ML55</accession>
<organism evidence="3 4">
    <name type="scientific">Arenimonas donghaensis DSM 18148 = HO3-R19</name>
    <dbReference type="NCBI Taxonomy" id="1121014"/>
    <lineage>
        <taxon>Bacteria</taxon>
        <taxon>Pseudomonadati</taxon>
        <taxon>Pseudomonadota</taxon>
        <taxon>Gammaproteobacteria</taxon>
        <taxon>Lysobacterales</taxon>
        <taxon>Lysobacteraceae</taxon>
        <taxon>Arenimonas</taxon>
    </lineage>
</organism>
<evidence type="ECO:0000313" key="3">
    <source>
        <dbReference type="EMBL" id="KFL37608.1"/>
    </source>
</evidence>
<dbReference type="OrthoDB" id="5966779at2"/>
<dbReference type="AlphaFoldDB" id="A0A087ML55"/>
<protein>
    <submittedName>
        <fullName evidence="3">Uncharacterized protein</fullName>
    </submittedName>
</protein>
<evidence type="ECO:0000313" key="4">
    <source>
        <dbReference type="Proteomes" id="UP000029085"/>
    </source>
</evidence>
<feature type="transmembrane region" description="Helical" evidence="2">
    <location>
        <begin position="60"/>
        <end position="79"/>
    </location>
</feature>
<dbReference type="STRING" id="1121014.N788_00115"/>
<feature type="region of interest" description="Disordered" evidence="1">
    <location>
        <begin position="260"/>
        <end position="293"/>
    </location>
</feature>
<dbReference type="RefSeq" id="WP_034219770.1">
    <property type="nucleotide sequence ID" value="NZ_AVCJ01000001.1"/>
</dbReference>
<dbReference type="EMBL" id="AVCJ01000001">
    <property type="protein sequence ID" value="KFL37608.1"/>
    <property type="molecule type" value="Genomic_DNA"/>
</dbReference>
<dbReference type="Proteomes" id="UP000029085">
    <property type="component" value="Unassembled WGS sequence"/>
</dbReference>
<comment type="caution">
    <text evidence="3">The sequence shown here is derived from an EMBL/GenBank/DDBJ whole genome shotgun (WGS) entry which is preliminary data.</text>
</comment>
<feature type="region of interest" description="Disordered" evidence="1">
    <location>
        <begin position="84"/>
        <end position="243"/>
    </location>
</feature>
<keyword evidence="2" id="KW-1133">Transmembrane helix</keyword>
<dbReference type="PATRIC" id="fig|1121014.3.peg.23"/>